<dbReference type="AlphaFoldDB" id="A0ABD4KTD0"/>
<dbReference type="Gene3D" id="1.10.3470.10">
    <property type="entry name" value="ABC transporter involved in vitamin B12 uptake, BtuC"/>
    <property type="match status" value="1"/>
</dbReference>
<evidence type="ECO:0000256" key="1">
    <source>
        <dbReference type="ARBA" id="ARBA00004651"/>
    </source>
</evidence>
<dbReference type="RefSeq" id="WP_194574097.1">
    <property type="nucleotide sequence ID" value="NZ_RDOM01000461.1"/>
</dbReference>
<evidence type="ECO:0000256" key="3">
    <source>
        <dbReference type="ARBA" id="ARBA00022448"/>
    </source>
</evidence>
<comment type="caution">
    <text evidence="9">The sequence shown here is derived from an EMBL/GenBank/DDBJ whole genome shotgun (WGS) entry which is preliminary data.</text>
</comment>
<dbReference type="InterPro" id="IPR037294">
    <property type="entry name" value="ABC_BtuC-like"/>
</dbReference>
<evidence type="ECO:0000256" key="8">
    <source>
        <dbReference type="SAM" id="Phobius"/>
    </source>
</evidence>
<reference evidence="9 10" key="1">
    <citation type="journal article" date="2021" name="PeerJ">
        <title>Analysis of 44 Vibrio anguillarum genomes reveals high genetic diversity.</title>
        <authorList>
            <person name="Hansen M.J."/>
            <person name="Dalsgaard I."/>
        </authorList>
    </citation>
    <scope>NUCLEOTIDE SEQUENCE [LARGE SCALE GENOMIC DNA]</scope>
    <source>
        <strain evidence="9 10">17-16730-2A</strain>
    </source>
</reference>
<dbReference type="EMBL" id="RDOM01000461">
    <property type="protein sequence ID" value="MBF4274670.1"/>
    <property type="molecule type" value="Genomic_DNA"/>
</dbReference>
<dbReference type="SUPFAM" id="SSF81345">
    <property type="entry name" value="ABC transporter involved in vitamin B12 uptake, BtuC"/>
    <property type="match status" value="1"/>
</dbReference>
<evidence type="ECO:0000256" key="2">
    <source>
        <dbReference type="ARBA" id="ARBA00007935"/>
    </source>
</evidence>
<feature type="non-terminal residue" evidence="9">
    <location>
        <position position="1"/>
    </location>
</feature>
<keyword evidence="6 8" id="KW-1133">Transmembrane helix</keyword>
<keyword evidence="7 8" id="KW-0472">Membrane</keyword>
<evidence type="ECO:0000256" key="7">
    <source>
        <dbReference type="ARBA" id="ARBA00023136"/>
    </source>
</evidence>
<dbReference type="InterPro" id="IPR000522">
    <property type="entry name" value="ABC_transptr_permease_BtuC"/>
</dbReference>
<dbReference type="PANTHER" id="PTHR30472">
    <property type="entry name" value="FERRIC ENTEROBACTIN TRANSPORT SYSTEM PERMEASE PROTEIN"/>
    <property type="match status" value="1"/>
</dbReference>
<dbReference type="Pfam" id="PF01032">
    <property type="entry name" value="FecCD"/>
    <property type="match status" value="1"/>
</dbReference>
<dbReference type="GO" id="GO:0005886">
    <property type="term" value="C:plasma membrane"/>
    <property type="evidence" value="ECO:0007669"/>
    <property type="project" value="UniProtKB-SubCell"/>
</dbReference>
<comment type="subcellular location">
    <subcellularLocation>
        <location evidence="1">Cell membrane</location>
        <topology evidence="1">Multi-pass membrane protein</topology>
    </subcellularLocation>
</comment>
<sequence length="55" mass="5858">LALPLIALWGAVILLLGDVVSRTVLAPQELPVGIVTAALGGVFVLYLVWRKPLDH</sequence>
<proteinExistence type="inferred from homology"/>
<keyword evidence="5 8" id="KW-0812">Transmembrane</keyword>
<feature type="transmembrane region" description="Helical" evidence="8">
    <location>
        <begin position="31"/>
        <end position="49"/>
    </location>
</feature>
<keyword evidence="4" id="KW-1003">Cell membrane</keyword>
<evidence type="ECO:0000256" key="4">
    <source>
        <dbReference type="ARBA" id="ARBA00022475"/>
    </source>
</evidence>
<accession>A0ABD4KTD0</accession>
<organism evidence="9 10">
    <name type="scientific">Vibrio anguillarum</name>
    <name type="common">Listonella anguillarum</name>
    <dbReference type="NCBI Taxonomy" id="55601"/>
    <lineage>
        <taxon>Bacteria</taxon>
        <taxon>Pseudomonadati</taxon>
        <taxon>Pseudomonadota</taxon>
        <taxon>Gammaproteobacteria</taxon>
        <taxon>Vibrionales</taxon>
        <taxon>Vibrionaceae</taxon>
        <taxon>Vibrio</taxon>
    </lineage>
</organism>
<dbReference type="PANTHER" id="PTHR30472:SF25">
    <property type="entry name" value="ABC TRANSPORTER PERMEASE PROTEIN MJ0876-RELATED"/>
    <property type="match status" value="1"/>
</dbReference>
<evidence type="ECO:0000313" key="9">
    <source>
        <dbReference type="EMBL" id="MBF4274670.1"/>
    </source>
</evidence>
<comment type="similarity">
    <text evidence="2">Belongs to the binding-protein-dependent transport system permease family. FecCD subfamily.</text>
</comment>
<dbReference type="Proteomes" id="UP000722957">
    <property type="component" value="Unassembled WGS sequence"/>
</dbReference>
<gene>
    <name evidence="9" type="ORF">EAY07_22220</name>
</gene>
<evidence type="ECO:0000313" key="10">
    <source>
        <dbReference type="Proteomes" id="UP000722957"/>
    </source>
</evidence>
<evidence type="ECO:0000256" key="6">
    <source>
        <dbReference type="ARBA" id="ARBA00022989"/>
    </source>
</evidence>
<keyword evidence="3" id="KW-0813">Transport</keyword>
<name>A0ABD4KTD0_VIBAN</name>
<evidence type="ECO:0000256" key="5">
    <source>
        <dbReference type="ARBA" id="ARBA00022692"/>
    </source>
</evidence>
<protein>
    <submittedName>
        <fullName evidence="9">Iron ABC transporter permease</fullName>
    </submittedName>
</protein>